<comment type="caution">
    <text evidence="2">The sequence shown here is derived from an EMBL/GenBank/DDBJ whole genome shotgun (WGS) entry which is preliminary data.</text>
</comment>
<feature type="transmembrane region" description="Helical" evidence="1">
    <location>
        <begin position="77"/>
        <end position="95"/>
    </location>
</feature>
<reference evidence="2" key="1">
    <citation type="submission" date="2020-10" db="EMBL/GenBank/DDBJ databases">
        <authorList>
            <person name="Gilroy R."/>
        </authorList>
    </citation>
    <scope>NUCLEOTIDE SEQUENCE</scope>
    <source>
        <strain evidence="2">CHK123-3438</strain>
    </source>
</reference>
<reference evidence="2" key="2">
    <citation type="journal article" date="2021" name="PeerJ">
        <title>Extensive microbial diversity within the chicken gut microbiome revealed by metagenomics and culture.</title>
        <authorList>
            <person name="Gilroy R."/>
            <person name="Ravi A."/>
            <person name="Getino M."/>
            <person name="Pursley I."/>
            <person name="Horton D.L."/>
            <person name="Alikhan N.F."/>
            <person name="Baker D."/>
            <person name="Gharbi K."/>
            <person name="Hall N."/>
            <person name="Watson M."/>
            <person name="Adriaenssens E.M."/>
            <person name="Foster-Nyarko E."/>
            <person name="Jarju S."/>
            <person name="Secka A."/>
            <person name="Antonio M."/>
            <person name="Oren A."/>
            <person name="Chaudhuri R.R."/>
            <person name="La Ragione R."/>
            <person name="Hildebrand F."/>
            <person name="Pallen M.J."/>
        </authorList>
    </citation>
    <scope>NUCLEOTIDE SEQUENCE</scope>
    <source>
        <strain evidence="2">CHK123-3438</strain>
    </source>
</reference>
<dbReference type="EMBL" id="DVKS01000061">
    <property type="protein sequence ID" value="HIT41211.1"/>
    <property type="molecule type" value="Genomic_DNA"/>
</dbReference>
<name>A0A9D1GI40_9FIRM</name>
<keyword evidence="1" id="KW-0472">Membrane</keyword>
<evidence type="ECO:0000313" key="3">
    <source>
        <dbReference type="Proteomes" id="UP000886860"/>
    </source>
</evidence>
<feature type="transmembrane region" description="Helical" evidence="1">
    <location>
        <begin position="33"/>
        <end position="56"/>
    </location>
</feature>
<organism evidence="2 3">
    <name type="scientific">Candidatus Caccovicinus merdipullorum</name>
    <dbReference type="NCBI Taxonomy" id="2840724"/>
    <lineage>
        <taxon>Bacteria</taxon>
        <taxon>Bacillati</taxon>
        <taxon>Bacillota</taxon>
        <taxon>Clostridia</taxon>
        <taxon>Eubacteriales</taxon>
        <taxon>Candidatus Caccovicinus</taxon>
    </lineage>
</organism>
<dbReference type="AlphaFoldDB" id="A0A9D1GI40"/>
<protein>
    <submittedName>
        <fullName evidence="2">Uncharacterized protein</fullName>
    </submittedName>
</protein>
<dbReference type="Proteomes" id="UP000886860">
    <property type="component" value="Unassembled WGS sequence"/>
</dbReference>
<keyword evidence="1" id="KW-0812">Transmembrane</keyword>
<evidence type="ECO:0000313" key="2">
    <source>
        <dbReference type="EMBL" id="HIT41211.1"/>
    </source>
</evidence>
<proteinExistence type="predicted"/>
<evidence type="ECO:0000256" key="1">
    <source>
        <dbReference type="SAM" id="Phobius"/>
    </source>
</evidence>
<accession>A0A9D1GI40</accession>
<sequence>MNAKKTNLTPQQENEIFNDAESADPVCYRRAPLRTWFCTFMIMNLPIIGWIYLLILALKKNGDQRKDFARAYLVYKLVFLIVALAILALFLYIGLELADNLLQYMEML</sequence>
<keyword evidence="1" id="KW-1133">Transmembrane helix</keyword>
<gene>
    <name evidence="2" type="ORF">IAB60_03750</name>
</gene>